<evidence type="ECO:0000256" key="4">
    <source>
        <dbReference type="ARBA" id="ARBA00008593"/>
    </source>
</evidence>
<evidence type="ECO:0000313" key="14">
    <source>
        <dbReference type="EMBL" id="KIM26580.1"/>
    </source>
</evidence>
<dbReference type="STRING" id="933852.A0A0C3APU5"/>
<feature type="region of interest" description="Disordered" evidence="10">
    <location>
        <begin position="452"/>
        <end position="480"/>
    </location>
</feature>
<keyword evidence="9" id="KW-0460">Magnesium</keyword>
<dbReference type="EC" id="2.7.7.19" evidence="5"/>
<dbReference type="InterPro" id="IPR043519">
    <property type="entry name" value="NT_sf"/>
</dbReference>
<name>A0A0C3APU5_SERVB</name>
<dbReference type="Pfam" id="PF03828">
    <property type="entry name" value="PAP_assoc"/>
    <property type="match status" value="1"/>
</dbReference>
<comment type="cofactor">
    <cofactor evidence="2">
        <name>Mg(2+)</name>
        <dbReference type="ChEBI" id="CHEBI:18420"/>
    </cofactor>
</comment>
<gene>
    <name evidence="14" type="ORF">M408DRAFT_330530</name>
</gene>
<organism evidence="14 15">
    <name type="scientific">Serendipita vermifera MAFF 305830</name>
    <dbReference type="NCBI Taxonomy" id="933852"/>
    <lineage>
        <taxon>Eukaryota</taxon>
        <taxon>Fungi</taxon>
        <taxon>Dikarya</taxon>
        <taxon>Basidiomycota</taxon>
        <taxon>Agaricomycotina</taxon>
        <taxon>Agaricomycetes</taxon>
        <taxon>Sebacinales</taxon>
        <taxon>Serendipitaceae</taxon>
        <taxon>Serendipita</taxon>
    </lineage>
</organism>
<feature type="compositionally biased region" description="Pro residues" evidence="10">
    <location>
        <begin position="693"/>
        <end position="702"/>
    </location>
</feature>
<dbReference type="Gene3D" id="3.30.460.10">
    <property type="entry name" value="Beta Polymerase, domain 2"/>
    <property type="match status" value="1"/>
</dbReference>
<dbReference type="SUPFAM" id="SSF81301">
    <property type="entry name" value="Nucleotidyltransferase"/>
    <property type="match status" value="1"/>
</dbReference>
<feature type="compositionally biased region" description="Low complexity" evidence="10">
    <location>
        <begin position="423"/>
        <end position="438"/>
    </location>
</feature>
<dbReference type="GO" id="GO:0031123">
    <property type="term" value="P:RNA 3'-end processing"/>
    <property type="evidence" value="ECO:0007669"/>
    <property type="project" value="TreeGrafter"/>
</dbReference>
<dbReference type="Gene3D" id="1.10.1410.10">
    <property type="match status" value="1"/>
</dbReference>
<dbReference type="GO" id="GO:0005737">
    <property type="term" value="C:cytoplasm"/>
    <property type="evidence" value="ECO:0007669"/>
    <property type="project" value="UniProtKB-SubCell"/>
</dbReference>
<evidence type="ECO:0000256" key="9">
    <source>
        <dbReference type="ARBA" id="ARBA00022842"/>
    </source>
</evidence>
<evidence type="ECO:0000256" key="5">
    <source>
        <dbReference type="ARBA" id="ARBA00012388"/>
    </source>
</evidence>
<dbReference type="Pfam" id="PF22600">
    <property type="entry name" value="MTPAP-like_central"/>
    <property type="match status" value="1"/>
</dbReference>
<keyword evidence="15" id="KW-1185">Reference proteome</keyword>
<dbReference type="GO" id="GO:1990817">
    <property type="term" value="F:poly(A) RNA polymerase activity"/>
    <property type="evidence" value="ECO:0007669"/>
    <property type="project" value="UniProtKB-EC"/>
</dbReference>
<evidence type="ECO:0000256" key="7">
    <source>
        <dbReference type="ARBA" id="ARBA00022679"/>
    </source>
</evidence>
<sequence length="730" mass="81390">MASAATHRASHHPNSTGGYYRRGGRTPLYLFELSQCLLDFVVQLLPSKEEVSVKEDVRKLLERLIKTIEPSAQLLSFGSTANGFELKNSDMDLCCLLDLRTDPLPSASQFVLRAAQLLEKETKFAVKPLPNARIPIIKLSLQPSPSIPFGIACDIGYENRLALENTRLLFTYAAIDPTRVRTLVLFLKLWSKRRKINSPYHGTLSSYGYVLLIIFFLVHVKDPPVLPNLQQMPPMRPISPSDTQINGRNVWFFDDVDLLRRKWQSPNTDTIGELLLDFFRYYSREFNYTTTVASIRAGHLPKELDPTKPIDPREGTSLWIEDPFETSFNVGRCVTRDGLYTIRGEFMRAMRILTTKHETAMASLASLCEEREDEVPRTASQRHVYNKYSNPGSPRSHSAGGSPVIPKLGLSAPSNRSQETFKPTFAPSTPITITAPSPTAKPFVPAVLPPTMVPPPHMAPQRSKWTSPPPDHAPPQRHNSFNERLASGIKLAVTHPHPTRVLTRSSPGSSVTDEDVEEILDSTSIDTRPSSPASSAGKSISDFKPRSQPPIRIQEALEEEEKATTPKPILPNGSEWRQVPQRSPTDFKRYGGKRHEYNQNRQSLPSLSIPASLPFFNPTSYSPNTLHWSQDLGGQNQFTPMAPFRSNQGYRDVPRHGRNGNKGHMNNAPYGMPQSSPSFSLPHIQSMAISTPPQLPTPPVSSPCPNLHLSPIPSSPPLLRLEEPQSTSAR</sequence>
<dbReference type="CDD" id="cd05402">
    <property type="entry name" value="NT_PAP_TUTase"/>
    <property type="match status" value="1"/>
</dbReference>
<reference evidence="14 15" key="1">
    <citation type="submission" date="2014-04" db="EMBL/GenBank/DDBJ databases">
        <authorList>
            <consortium name="DOE Joint Genome Institute"/>
            <person name="Kuo A."/>
            <person name="Zuccaro A."/>
            <person name="Kohler A."/>
            <person name="Nagy L.G."/>
            <person name="Floudas D."/>
            <person name="Copeland A."/>
            <person name="Barry K.W."/>
            <person name="Cichocki N."/>
            <person name="Veneault-Fourrey C."/>
            <person name="LaButti K."/>
            <person name="Lindquist E.A."/>
            <person name="Lipzen A."/>
            <person name="Lundell T."/>
            <person name="Morin E."/>
            <person name="Murat C."/>
            <person name="Sun H."/>
            <person name="Tunlid A."/>
            <person name="Henrissat B."/>
            <person name="Grigoriev I.V."/>
            <person name="Hibbett D.S."/>
            <person name="Martin F."/>
            <person name="Nordberg H.P."/>
            <person name="Cantor M.N."/>
            <person name="Hua S.X."/>
        </authorList>
    </citation>
    <scope>NUCLEOTIDE SEQUENCE [LARGE SCALE GENOMIC DNA]</scope>
    <source>
        <strain evidence="14 15">MAFF 305830</strain>
    </source>
</reference>
<feature type="compositionally biased region" description="Polar residues" evidence="10">
    <location>
        <begin position="378"/>
        <end position="396"/>
    </location>
</feature>
<dbReference type="HOGENOM" id="CLU_388907_0_0_1"/>
<feature type="domain" description="Poly(A) RNA polymerase mitochondrial-like central palm" evidence="13">
    <location>
        <begin position="33"/>
        <end position="173"/>
    </location>
</feature>
<dbReference type="Proteomes" id="UP000054097">
    <property type="component" value="Unassembled WGS sequence"/>
</dbReference>
<feature type="compositionally biased region" description="Polar residues" evidence="10">
    <location>
        <begin position="412"/>
        <end position="421"/>
    </location>
</feature>
<dbReference type="GO" id="GO:0010605">
    <property type="term" value="P:negative regulation of macromolecule metabolic process"/>
    <property type="evidence" value="ECO:0007669"/>
    <property type="project" value="UniProtKB-ARBA"/>
</dbReference>
<keyword evidence="7" id="KW-0808">Transferase</keyword>
<accession>A0A0C3APU5</accession>
<evidence type="ECO:0000256" key="10">
    <source>
        <dbReference type="SAM" id="MobiDB-lite"/>
    </source>
</evidence>
<comment type="similarity">
    <text evidence="4">Belongs to the DNA polymerase type-B-like family.</text>
</comment>
<evidence type="ECO:0000256" key="1">
    <source>
        <dbReference type="ARBA" id="ARBA00001936"/>
    </source>
</evidence>
<feature type="domain" description="PAP-associated" evidence="12">
    <location>
        <begin position="271"/>
        <end position="327"/>
    </location>
</feature>
<keyword evidence="6" id="KW-0963">Cytoplasm</keyword>
<dbReference type="PANTHER" id="PTHR12271">
    <property type="entry name" value="POLY A POLYMERASE CID PAP -RELATED"/>
    <property type="match status" value="1"/>
</dbReference>
<feature type="transmembrane region" description="Helical" evidence="11">
    <location>
        <begin position="200"/>
        <end position="220"/>
    </location>
</feature>
<keyword evidence="11" id="KW-0812">Transmembrane</keyword>
<feature type="region of interest" description="Disordered" evidence="10">
    <location>
        <begin position="493"/>
        <end position="591"/>
    </location>
</feature>
<evidence type="ECO:0000313" key="15">
    <source>
        <dbReference type="Proteomes" id="UP000054097"/>
    </source>
</evidence>
<feature type="region of interest" description="Disordered" evidence="10">
    <location>
        <begin position="372"/>
        <end position="438"/>
    </location>
</feature>
<evidence type="ECO:0000256" key="11">
    <source>
        <dbReference type="SAM" id="Phobius"/>
    </source>
</evidence>
<keyword evidence="11" id="KW-0472">Membrane</keyword>
<evidence type="ECO:0000256" key="2">
    <source>
        <dbReference type="ARBA" id="ARBA00001946"/>
    </source>
</evidence>
<feature type="region of interest" description="Disordered" evidence="10">
    <location>
        <begin position="644"/>
        <end position="730"/>
    </location>
</feature>
<comment type="subcellular location">
    <subcellularLocation>
        <location evidence="3">Cytoplasm</location>
    </subcellularLocation>
</comment>
<keyword evidence="11" id="KW-1133">Transmembrane helix</keyword>
<evidence type="ECO:0000259" key="12">
    <source>
        <dbReference type="Pfam" id="PF03828"/>
    </source>
</evidence>
<dbReference type="InterPro" id="IPR054708">
    <property type="entry name" value="MTPAP-like_central"/>
</dbReference>
<evidence type="ECO:0000256" key="6">
    <source>
        <dbReference type="ARBA" id="ARBA00022490"/>
    </source>
</evidence>
<evidence type="ECO:0000256" key="8">
    <source>
        <dbReference type="ARBA" id="ARBA00022723"/>
    </source>
</evidence>
<proteinExistence type="inferred from homology"/>
<dbReference type="InterPro" id="IPR002058">
    <property type="entry name" value="PAP_assoc"/>
</dbReference>
<evidence type="ECO:0000259" key="13">
    <source>
        <dbReference type="Pfam" id="PF22600"/>
    </source>
</evidence>
<dbReference type="EMBL" id="KN824305">
    <property type="protein sequence ID" value="KIM26580.1"/>
    <property type="molecule type" value="Genomic_DNA"/>
</dbReference>
<dbReference type="SUPFAM" id="SSF81631">
    <property type="entry name" value="PAP/OAS1 substrate-binding domain"/>
    <property type="match status" value="1"/>
</dbReference>
<dbReference type="OrthoDB" id="407432at2759"/>
<keyword evidence="8" id="KW-0479">Metal-binding</keyword>
<evidence type="ECO:0000256" key="3">
    <source>
        <dbReference type="ARBA" id="ARBA00004496"/>
    </source>
</evidence>
<dbReference type="AlphaFoldDB" id="A0A0C3APU5"/>
<reference evidence="15" key="2">
    <citation type="submission" date="2015-01" db="EMBL/GenBank/DDBJ databases">
        <title>Evolutionary Origins and Diversification of the Mycorrhizal Mutualists.</title>
        <authorList>
            <consortium name="DOE Joint Genome Institute"/>
            <consortium name="Mycorrhizal Genomics Consortium"/>
            <person name="Kohler A."/>
            <person name="Kuo A."/>
            <person name="Nagy L.G."/>
            <person name="Floudas D."/>
            <person name="Copeland A."/>
            <person name="Barry K.W."/>
            <person name="Cichocki N."/>
            <person name="Veneault-Fourrey C."/>
            <person name="LaButti K."/>
            <person name="Lindquist E.A."/>
            <person name="Lipzen A."/>
            <person name="Lundell T."/>
            <person name="Morin E."/>
            <person name="Murat C."/>
            <person name="Riley R."/>
            <person name="Ohm R."/>
            <person name="Sun H."/>
            <person name="Tunlid A."/>
            <person name="Henrissat B."/>
            <person name="Grigoriev I.V."/>
            <person name="Hibbett D.S."/>
            <person name="Martin F."/>
        </authorList>
    </citation>
    <scope>NUCLEOTIDE SEQUENCE [LARGE SCALE GENOMIC DNA]</scope>
    <source>
        <strain evidence="15">MAFF 305830</strain>
    </source>
</reference>
<dbReference type="PANTHER" id="PTHR12271:SF40">
    <property type="entry name" value="POLY(A) RNA POLYMERASE GLD2"/>
    <property type="match status" value="1"/>
</dbReference>
<feature type="compositionally biased region" description="Polar residues" evidence="10">
    <location>
        <begin position="502"/>
        <end position="511"/>
    </location>
</feature>
<feature type="compositionally biased region" description="Low complexity" evidence="10">
    <location>
        <begin position="703"/>
        <end position="712"/>
    </location>
</feature>
<dbReference type="GO" id="GO:0046872">
    <property type="term" value="F:metal ion binding"/>
    <property type="evidence" value="ECO:0007669"/>
    <property type="project" value="UniProtKB-KW"/>
</dbReference>
<comment type="cofactor">
    <cofactor evidence="1">
        <name>Mn(2+)</name>
        <dbReference type="ChEBI" id="CHEBI:29035"/>
    </cofactor>
</comment>
<protein>
    <recommendedName>
        <fullName evidence="5">polynucleotide adenylyltransferase</fullName>
        <ecNumber evidence="5">2.7.7.19</ecNumber>
    </recommendedName>
</protein>